<dbReference type="SMART" id="SM00116">
    <property type="entry name" value="CBS"/>
    <property type="match status" value="2"/>
</dbReference>
<dbReference type="Proteomes" id="UP000028091">
    <property type="component" value="Unassembled WGS sequence"/>
</dbReference>
<organism evidence="4 5">
    <name type="scientific">Bacillus zhangzhouensis</name>
    <dbReference type="NCBI Taxonomy" id="1178540"/>
    <lineage>
        <taxon>Bacteria</taxon>
        <taxon>Bacillati</taxon>
        <taxon>Bacillota</taxon>
        <taxon>Bacilli</taxon>
        <taxon>Bacillales</taxon>
        <taxon>Bacillaceae</taxon>
        <taxon>Bacillus</taxon>
    </lineage>
</organism>
<dbReference type="EMBL" id="JOTP01000013">
    <property type="protein sequence ID" value="KEP25992.1"/>
    <property type="molecule type" value="Genomic_DNA"/>
</dbReference>
<dbReference type="RefSeq" id="WP_034322418.1">
    <property type="nucleotide sequence ID" value="NZ_JOTP01000013.1"/>
</dbReference>
<evidence type="ECO:0000259" key="3">
    <source>
        <dbReference type="PROSITE" id="PS51371"/>
    </source>
</evidence>
<dbReference type="OrthoDB" id="9781631at2"/>
<dbReference type="PANTHER" id="PTHR43080">
    <property type="entry name" value="CBS DOMAIN-CONTAINING PROTEIN CBSX3, MITOCHONDRIAL"/>
    <property type="match status" value="1"/>
</dbReference>
<dbReference type="AlphaFoldDB" id="A0A081L9R6"/>
<protein>
    <submittedName>
        <fullName evidence="4">Acetoin utilization protein AcuB</fullName>
    </submittedName>
</protein>
<dbReference type="InterPro" id="IPR051257">
    <property type="entry name" value="Diverse_CBS-Domain"/>
</dbReference>
<keyword evidence="5" id="KW-1185">Reference proteome</keyword>
<dbReference type="eggNOG" id="COG0517">
    <property type="taxonomic scope" value="Bacteria"/>
</dbReference>
<proteinExistence type="predicted"/>
<comment type="caution">
    <text evidence="4">The sequence shown here is derived from an EMBL/GenBank/DDBJ whole genome shotgun (WGS) entry which is preliminary data.</text>
</comment>
<dbReference type="SUPFAM" id="SSF54631">
    <property type="entry name" value="CBS-domain pair"/>
    <property type="match status" value="1"/>
</dbReference>
<evidence type="ECO:0000313" key="5">
    <source>
        <dbReference type="Proteomes" id="UP000028091"/>
    </source>
</evidence>
<gene>
    <name evidence="4" type="ORF">BA70_04140</name>
</gene>
<dbReference type="InterPro" id="IPR046342">
    <property type="entry name" value="CBS_dom_sf"/>
</dbReference>
<accession>A0A081L9R6</accession>
<evidence type="ECO:0000313" key="4">
    <source>
        <dbReference type="EMBL" id="KEP25992.1"/>
    </source>
</evidence>
<dbReference type="CDD" id="cd04584">
    <property type="entry name" value="CBS_pair_AcuB_like"/>
    <property type="match status" value="1"/>
</dbReference>
<feature type="domain" description="CBS" evidence="3">
    <location>
        <begin position="7"/>
        <end position="63"/>
    </location>
</feature>
<feature type="domain" description="CBS" evidence="3">
    <location>
        <begin position="78"/>
        <end position="135"/>
    </location>
</feature>
<dbReference type="PANTHER" id="PTHR43080:SF2">
    <property type="entry name" value="CBS DOMAIN-CONTAINING PROTEIN"/>
    <property type="match status" value="1"/>
</dbReference>
<keyword evidence="1 2" id="KW-0129">CBS domain</keyword>
<dbReference type="PROSITE" id="PS51371">
    <property type="entry name" value="CBS"/>
    <property type="match status" value="2"/>
</dbReference>
<dbReference type="InterPro" id="IPR000644">
    <property type="entry name" value="CBS_dom"/>
</dbReference>
<evidence type="ECO:0000256" key="1">
    <source>
        <dbReference type="ARBA" id="ARBA00023122"/>
    </source>
</evidence>
<name>A0A081L9R6_9BACI</name>
<dbReference type="Gene3D" id="3.10.580.10">
    <property type="entry name" value="CBS-domain"/>
    <property type="match status" value="1"/>
</dbReference>
<dbReference type="Pfam" id="PF00571">
    <property type="entry name" value="CBS"/>
    <property type="match status" value="2"/>
</dbReference>
<reference evidence="4 5" key="1">
    <citation type="submission" date="2012-09" db="EMBL/GenBank/DDBJ databases">
        <title>Genome Sequence of Bacillus sp. DW5-4.</title>
        <authorList>
            <person name="Lai Q."/>
            <person name="Liu Y."/>
            <person name="Shao Z."/>
        </authorList>
    </citation>
    <scope>NUCLEOTIDE SEQUENCE [LARGE SCALE GENOMIC DNA]</scope>
    <source>
        <strain evidence="4 5">DW5-4</strain>
    </source>
</reference>
<sequence>MMIEQIMERDVITLRKTDTIEEAIHKMSAHHIRHIPIVSDQDSVIGMVTDRDIKNASPSIFETEKRQLFIQRPVEEIMVLETITAHPLDFVEEISSVFFEHGIGCLPIVRRGKLVGIITKTDLLRTFVRLTGADQPGSHLEVEVEQMTEGLADITAILKEQHIQMLSVLVYPHANEASKVLVFRLQTIHADHVTKLIRAKGYKVIWPMEQTVK</sequence>
<evidence type="ECO:0000256" key="2">
    <source>
        <dbReference type="PROSITE-ProRule" id="PRU00703"/>
    </source>
</evidence>